<dbReference type="Pfam" id="PF00916">
    <property type="entry name" value="Sulfate_transp"/>
    <property type="match status" value="1"/>
</dbReference>
<evidence type="ECO:0000256" key="2">
    <source>
        <dbReference type="ARBA" id="ARBA00022692"/>
    </source>
</evidence>
<feature type="transmembrane region" description="Helical" evidence="5">
    <location>
        <begin position="97"/>
        <end position="120"/>
    </location>
</feature>
<dbReference type="Proteomes" id="UP000504611">
    <property type="component" value="Unplaced"/>
</dbReference>
<organism evidence="7 8">
    <name type="scientific">Notothenia coriiceps</name>
    <name type="common">black rockcod</name>
    <dbReference type="NCBI Taxonomy" id="8208"/>
    <lineage>
        <taxon>Eukaryota</taxon>
        <taxon>Metazoa</taxon>
        <taxon>Chordata</taxon>
        <taxon>Craniata</taxon>
        <taxon>Vertebrata</taxon>
        <taxon>Euteleostomi</taxon>
        <taxon>Actinopterygii</taxon>
        <taxon>Neopterygii</taxon>
        <taxon>Teleostei</taxon>
        <taxon>Neoteleostei</taxon>
        <taxon>Acanthomorphata</taxon>
        <taxon>Eupercaria</taxon>
        <taxon>Perciformes</taxon>
        <taxon>Notothenioidei</taxon>
        <taxon>Nototheniidae</taxon>
        <taxon>Notothenia</taxon>
    </lineage>
</organism>
<proteinExistence type="predicted"/>
<feature type="domain" description="SLC26A/SulP transporter" evidence="6">
    <location>
        <begin position="77"/>
        <end position="181"/>
    </location>
</feature>
<evidence type="ECO:0000259" key="6">
    <source>
        <dbReference type="Pfam" id="PF00916"/>
    </source>
</evidence>
<dbReference type="GO" id="GO:0008271">
    <property type="term" value="F:secondary active sulfate transmembrane transporter activity"/>
    <property type="evidence" value="ECO:0007669"/>
    <property type="project" value="InterPro"/>
</dbReference>
<keyword evidence="3 5" id="KW-1133">Transmembrane helix</keyword>
<keyword evidence="2 5" id="KW-0812">Transmembrane</keyword>
<comment type="subcellular location">
    <subcellularLocation>
        <location evidence="1">Membrane</location>
        <topology evidence="1">Multi-pass membrane protein</topology>
    </subcellularLocation>
</comment>
<dbReference type="PANTHER" id="PTHR11814">
    <property type="entry name" value="SULFATE TRANSPORTER"/>
    <property type="match status" value="1"/>
</dbReference>
<feature type="transmembrane region" description="Helical" evidence="5">
    <location>
        <begin position="220"/>
        <end position="238"/>
    </location>
</feature>
<feature type="transmembrane region" description="Helical" evidence="5">
    <location>
        <begin position="184"/>
        <end position="208"/>
    </location>
</feature>
<dbReference type="OrthoDB" id="288203at2759"/>
<dbReference type="RefSeq" id="XP_010764713.1">
    <property type="nucleotide sequence ID" value="XM_010766411.1"/>
</dbReference>
<accession>A0A6I9MN95</accession>
<evidence type="ECO:0000313" key="8">
    <source>
        <dbReference type="RefSeq" id="XP_010764713.1"/>
    </source>
</evidence>
<reference evidence="8" key="1">
    <citation type="submission" date="2025-08" db="UniProtKB">
        <authorList>
            <consortium name="RefSeq"/>
        </authorList>
    </citation>
    <scope>IDENTIFICATION</scope>
    <source>
        <tissue evidence="8">Muscle</tissue>
    </source>
</reference>
<dbReference type="KEGG" id="ncc:104941324"/>
<feature type="transmembrane region" description="Helical" evidence="5">
    <location>
        <begin position="127"/>
        <end position="146"/>
    </location>
</feature>
<dbReference type="InterPro" id="IPR001902">
    <property type="entry name" value="SLC26A/SulP_fam"/>
</dbReference>
<keyword evidence="4 5" id="KW-0472">Membrane</keyword>
<keyword evidence="7" id="KW-1185">Reference proteome</keyword>
<dbReference type="InterPro" id="IPR011547">
    <property type="entry name" value="SLC26A/SulP_dom"/>
</dbReference>
<evidence type="ECO:0000256" key="4">
    <source>
        <dbReference type="ARBA" id="ARBA00023136"/>
    </source>
</evidence>
<sequence length="239" mass="25540">MGQNGLPHNRQPYLAVALDEAQLDVLGQRVRNKSLSVLERVKAQCWCSGPRVKSVLLGFFPILSWLPHYSIRENALGDLVSGVSVGIIHLPTGMANAMVVGVPPAFGLYTSFYPLIIYFIFGTSRHLSIGTFAVLAIMIGSVTANVESVSNNNGDSQADVEAAKVNVALQVTFLTGLIQTLKDVLLGVTSAVPGALSVSVVSMVILIGGKMLNERFKNKLPVAIPWELILIVLGTMVSV</sequence>
<name>A0A6I9MN95_9TELE</name>
<dbReference type="GO" id="GO:0016020">
    <property type="term" value="C:membrane"/>
    <property type="evidence" value="ECO:0007669"/>
    <property type="project" value="UniProtKB-SubCell"/>
</dbReference>
<protein>
    <submittedName>
        <fullName evidence="8">Prestin-like</fullName>
    </submittedName>
</protein>
<evidence type="ECO:0000313" key="7">
    <source>
        <dbReference type="Proteomes" id="UP000504611"/>
    </source>
</evidence>
<evidence type="ECO:0000256" key="5">
    <source>
        <dbReference type="SAM" id="Phobius"/>
    </source>
</evidence>
<dbReference type="AlphaFoldDB" id="A0A6I9MN95"/>
<gene>
    <name evidence="8" type="primary">LOC104941324</name>
</gene>
<evidence type="ECO:0000256" key="3">
    <source>
        <dbReference type="ARBA" id="ARBA00022989"/>
    </source>
</evidence>
<evidence type="ECO:0000256" key="1">
    <source>
        <dbReference type="ARBA" id="ARBA00004141"/>
    </source>
</evidence>
<dbReference type="PROSITE" id="PS01130">
    <property type="entry name" value="SLC26A"/>
    <property type="match status" value="1"/>
</dbReference>
<dbReference type="InterPro" id="IPR018045">
    <property type="entry name" value="S04_transporter_CS"/>
</dbReference>
<dbReference type="GeneID" id="104941324"/>